<dbReference type="AlphaFoldDB" id="A0AAD7FUY5"/>
<proteinExistence type="predicted"/>
<accession>A0AAD7FUY5</accession>
<gene>
    <name evidence="2" type="ORF">FB45DRAFT_740212</name>
</gene>
<evidence type="ECO:0000313" key="2">
    <source>
        <dbReference type="EMBL" id="KAJ7638732.1"/>
    </source>
</evidence>
<organism evidence="2 3">
    <name type="scientific">Roridomyces roridus</name>
    <dbReference type="NCBI Taxonomy" id="1738132"/>
    <lineage>
        <taxon>Eukaryota</taxon>
        <taxon>Fungi</taxon>
        <taxon>Dikarya</taxon>
        <taxon>Basidiomycota</taxon>
        <taxon>Agaricomycotina</taxon>
        <taxon>Agaricomycetes</taxon>
        <taxon>Agaricomycetidae</taxon>
        <taxon>Agaricales</taxon>
        <taxon>Marasmiineae</taxon>
        <taxon>Mycenaceae</taxon>
        <taxon>Roridomyces</taxon>
    </lineage>
</organism>
<sequence length="382" mass="42772">MLMNNAPWIYSLDQNLLRPPPPRRRTRVTSDPCLPERLPNAGVLQREAEHEAPKAILRQLRRSPSPTDSPVFEADEDPPGHKRTLSLSSVASSASSTKALGSSLVQRKQNGQIPIGWKEPQPFEILRAIERKDNEYIGEVRDKAFHLLVRMSGGVTPLMHAMRLGPSHREVAILLIGAFSRWVNNLEDDQMEDPRTKVILKALRTNLKLAIDYGLTKTQGSDLTASFLQTLVMSQGEVWVLGQAGNVSLALRAGTEGRPVQTADAAVRKFATRELGKADLIASLADYMANATADLLLMGAWMNVSEVLELGPIPTYYFARDDRVYRAFVDRLDEHKNAIQYKVSKRLRWQLRVMRTVLEGRSTTFRSKVELLRGELDEGEGV</sequence>
<dbReference type="EMBL" id="JARKIF010000005">
    <property type="protein sequence ID" value="KAJ7638732.1"/>
    <property type="molecule type" value="Genomic_DNA"/>
</dbReference>
<name>A0AAD7FUY5_9AGAR</name>
<evidence type="ECO:0000256" key="1">
    <source>
        <dbReference type="SAM" id="MobiDB-lite"/>
    </source>
</evidence>
<reference evidence="2" key="1">
    <citation type="submission" date="2023-03" db="EMBL/GenBank/DDBJ databases">
        <title>Massive genome expansion in bonnet fungi (Mycena s.s.) driven by repeated elements and novel gene families across ecological guilds.</title>
        <authorList>
            <consortium name="Lawrence Berkeley National Laboratory"/>
            <person name="Harder C.B."/>
            <person name="Miyauchi S."/>
            <person name="Viragh M."/>
            <person name="Kuo A."/>
            <person name="Thoen E."/>
            <person name="Andreopoulos B."/>
            <person name="Lu D."/>
            <person name="Skrede I."/>
            <person name="Drula E."/>
            <person name="Henrissat B."/>
            <person name="Morin E."/>
            <person name="Kohler A."/>
            <person name="Barry K."/>
            <person name="LaButti K."/>
            <person name="Morin E."/>
            <person name="Salamov A."/>
            <person name="Lipzen A."/>
            <person name="Mereny Z."/>
            <person name="Hegedus B."/>
            <person name="Baldrian P."/>
            <person name="Stursova M."/>
            <person name="Weitz H."/>
            <person name="Taylor A."/>
            <person name="Grigoriev I.V."/>
            <person name="Nagy L.G."/>
            <person name="Martin F."/>
            <person name="Kauserud H."/>
        </authorList>
    </citation>
    <scope>NUCLEOTIDE SEQUENCE</scope>
    <source>
        <strain evidence="2">9284</strain>
    </source>
</reference>
<comment type="caution">
    <text evidence="2">The sequence shown here is derived from an EMBL/GenBank/DDBJ whole genome shotgun (WGS) entry which is preliminary data.</text>
</comment>
<dbReference type="Proteomes" id="UP001221142">
    <property type="component" value="Unassembled WGS sequence"/>
</dbReference>
<protein>
    <submittedName>
        <fullName evidence="2">Uncharacterized protein</fullName>
    </submittedName>
</protein>
<evidence type="ECO:0000313" key="3">
    <source>
        <dbReference type="Proteomes" id="UP001221142"/>
    </source>
</evidence>
<feature type="region of interest" description="Disordered" evidence="1">
    <location>
        <begin position="13"/>
        <end position="92"/>
    </location>
</feature>
<keyword evidence="3" id="KW-1185">Reference proteome</keyword>